<evidence type="ECO:0000313" key="2">
    <source>
        <dbReference type="Proteomes" id="UP001430306"/>
    </source>
</evidence>
<proteinExistence type="predicted"/>
<protein>
    <submittedName>
        <fullName evidence="1">Uncharacterized protein</fullName>
    </submittedName>
</protein>
<name>A0ABS8NN31_9BACT</name>
<sequence length="93" mass="10303">MYDSALTDAEPDVDGEDFILAREDSQKLAVMEALAFIIQHGFSLRRACELTGADPESVKPKINAPGQLPPVPTPEMIASMCKEIRRISDRKRC</sequence>
<dbReference type="EMBL" id="JAJKFW010000062">
    <property type="protein sequence ID" value="MCC9644993.1"/>
    <property type="molecule type" value="Genomic_DNA"/>
</dbReference>
<organism evidence="1 2">
    <name type="scientific">Rhodopirellula halodulae</name>
    <dbReference type="NCBI Taxonomy" id="2894198"/>
    <lineage>
        <taxon>Bacteria</taxon>
        <taxon>Pseudomonadati</taxon>
        <taxon>Planctomycetota</taxon>
        <taxon>Planctomycetia</taxon>
        <taxon>Pirellulales</taxon>
        <taxon>Pirellulaceae</taxon>
        <taxon>Rhodopirellula</taxon>
    </lineage>
</organism>
<reference evidence="1" key="1">
    <citation type="submission" date="2021-11" db="EMBL/GenBank/DDBJ databases">
        <title>Genome sequence.</title>
        <authorList>
            <person name="Sun Q."/>
        </authorList>
    </citation>
    <scope>NUCLEOTIDE SEQUENCE</scope>
    <source>
        <strain evidence="1">JC740</strain>
    </source>
</reference>
<gene>
    <name evidence="1" type="ORF">LOC71_22175</name>
</gene>
<dbReference type="RefSeq" id="WP_230276650.1">
    <property type="nucleotide sequence ID" value="NZ_JAJKFW010000062.1"/>
</dbReference>
<accession>A0ABS8NN31</accession>
<evidence type="ECO:0000313" key="1">
    <source>
        <dbReference type="EMBL" id="MCC9644993.1"/>
    </source>
</evidence>
<keyword evidence="2" id="KW-1185">Reference proteome</keyword>
<comment type="caution">
    <text evidence="1">The sequence shown here is derived from an EMBL/GenBank/DDBJ whole genome shotgun (WGS) entry which is preliminary data.</text>
</comment>
<dbReference type="Proteomes" id="UP001430306">
    <property type="component" value="Unassembled WGS sequence"/>
</dbReference>